<evidence type="ECO:0000313" key="7">
    <source>
        <dbReference type="Proteomes" id="UP000182840"/>
    </source>
</evidence>
<evidence type="ECO:0000256" key="3">
    <source>
        <dbReference type="ARBA" id="ARBA00023125"/>
    </source>
</evidence>
<dbReference type="Pfam" id="PF20172">
    <property type="entry name" value="DUF6538"/>
    <property type="match status" value="1"/>
</dbReference>
<sequence length="567" mass="62619">MEQVEKVTGLIRRGSTYSLRRRVPTDLVKALRKREIWIALGTTDYRVAAKEARRASVRLDLEWDRAREALKNGEPVPAQSVTDAEIRRAVLGDFWRVEQDTVTIRDDEVRENAEHDIAAYESRDPSAEAALFAQARSLINERNLGVPLPAPSRIGIRAERFEASPELVKLLELLRRADIEHLKRMLDRMDGQHGDIAHDPLFAGINSVSPRPAASEGITLGEAIKRMETDPTRAHLGDTADAKYVMTFRAMKEVIGPDMPLAAITRADCSAVQELLASIPANVTKLKAYEGCKTLRDIAARAATRNDRKMAVGTVRVYTHTLSAFFNWSINKGLLTVNPAVRLAPAKGAADISKRPFTIDEMNKIVAGLGEWSKGGALAGRRWVPLIAIFSGMRLGEIVGLTVDDIGVRDGVECFILRKTAAKSLKTPGSERVLPVHPELIRLGLLQRVANVRGEGGSRLFHDLPGSSQAELSDLFQKRFAYWQKKVLGINEPGVSFHSFRHGFRDALREAGVPIDATRAMGGWARSGGVEERYGQGTRPSTLARWMAVVKYEGLILAGDLKDGSFW</sequence>
<feature type="domain" description="Tyr recombinase" evidence="5">
    <location>
        <begin position="352"/>
        <end position="548"/>
    </location>
</feature>
<dbReference type="Pfam" id="PF00589">
    <property type="entry name" value="Phage_integrase"/>
    <property type="match status" value="1"/>
</dbReference>
<dbReference type="SUPFAM" id="SSF56349">
    <property type="entry name" value="DNA breaking-rejoining enzymes"/>
    <property type="match status" value="1"/>
</dbReference>
<dbReference type="EMBL" id="CP018171">
    <property type="protein sequence ID" value="APH72887.1"/>
    <property type="molecule type" value="Genomic_DNA"/>
</dbReference>
<dbReference type="InterPro" id="IPR050090">
    <property type="entry name" value="Tyrosine_recombinase_XerCD"/>
</dbReference>
<dbReference type="PROSITE" id="PS51898">
    <property type="entry name" value="TYR_RECOMBINASE"/>
    <property type="match status" value="1"/>
</dbReference>
<evidence type="ECO:0000256" key="4">
    <source>
        <dbReference type="ARBA" id="ARBA00023172"/>
    </source>
</evidence>
<evidence type="ECO:0000256" key="1">
    <source>
        <dbReference type="ARBA" id="ARBA00008857"/>
    </source>
</evidence>
<dbReference type="Gene3D" id="1.10.443.10">
    <property type="entry name" value="Intergrase catalytic core"/>
    <property type="match status" value="1"/>
</dbReference>
<reference evidence="7" key="1">
    <citation type="submission" date="2016-11" db="EMBL/GenBank/DDBJ databases">
        <title>Mesorhizobium oceanicum sp. nov., isolated from deep seawater in South China Sea.</title>
        <authorList>
            <person name="Fu G.-Y."/>
        </authorList>
    </citation>
    <scope>NUCLEOTIDE SEQUENCE [LARGE SCALE GENOMIC DNA]</scope>
    <source>
        <strain evidence="7">B7</strain>
    </source>
</reference>
<dbReference type="InterPro" id="IPR011010">
    <property type="entry name" value="DNA_brk_join_enz"/>
</dbReference>
<dbReference type="InterPro" id="IPR013762">
    <property type="entry name" value="Integrase-like_cat_sf"/>
</dbReference>
<organism evidence="6 7">
    <name type="scientific">Aquibium oceanicum</name>
    <dbReference type="NCBI Taxonomy" id="1670800"/>
    <lineage>
        <taxon>Bacteria</taxon>
        <taxon>Pseudomonadati</taxon>
        <taxon>Pseudomonadota</taxon>
        <taxon>Alphaproteobacteria</taxon>
        <taxon>Hyphomicrobiales</taxon>
        <taxon>Phyllobacteriaceae</taxon>
        <taxon>Aquibium</taxon>
    </lineage>
</organism>
<protein>
    <recommendedName>
        <fullName evidence="5">Tyr recombinase domain-containing protein</fullName>
    </recommendedName>
</protein>
<dbReference type="CDD" id="cd01184">
    <property type="entry name" value="INT_C_like_1"/>
    <property type="match status" value="1"/>
</dbReference>
<evidence type="ECO:0000313" key="6">
    <source>
        <dbReference type="EMBL" id="APH72887.1"/>
    </source>
</evidence>
<accession>A0A1L3STY5</accession>
<dbReference type="InterPro" id="IPR046668">
    <property type="entry name" value="DUF6538"/>
</dbReference>
<dbReference type="InterPro" id="IPR010998">
    <property type="entry name" value="Integrase_recombinase_N"/>
</dbReference>
<dbReference type="GO" id="GO:0006310">
    <property type="term" value="P:DNA recombination"/>
    <property type="evidence" value="ECO:0007669"/>
    <property type="project" value="UniProtKB-KW"/>
</dbReference>
<dbReference type="KEGG" id="meso:BSQ44_17075"/>
<keyword evidence="3" id="KW-0238">DNA-binding</keyword>
<name>A0A1L3STY5_9HYPH</name>
<keyword evidence="4" id="KW-0233">DNA recombination</keyword>
<dbReference type="GO" id="GO:0015074">
    <property type="term" value="P:DNA integration"/>
    <property type="evidence" value="ECO:0007669"/>
    <property type="project" value="UniProtKB-KW"/>
</dbReference>
<dbReference type="Gene3D" id="1.10.150.130">
    <property type="match status" value="1"/>
</dbReference>
<comment type="similarity">
    <text evidence="1">Belongs to the 'phage' integrase family.</text>
</comment>
<proteinExistence type="inferred from homology"/>
<evidence type="ECO:0000259" key="5">
    <source>
        <dbReference type="PROSITE" id="PS51898"/>
    </source>
</evidence>
<dbReference type="Proteomes" id="UP000182840">
    <property type="component" value="Chromosome"/>
</dbReference>
<dbReference type="STRING" id="1670800.BSQ44_17075"/>
<keyword evidence="7" id="KW-1185">Reference proteome</keyword>
<gene>
    <name evidence="6" type="ORF">BSQ44_17075</name>
</gene>
<dbReference type="GO" id="GO:0003677">
    <property type="term" value="F:DNA binding"/>
    <property type="evidence" value="ECO:0007669"/>
    <property type="project" value="UniProtKB-KW"/>
</dbReference>
<dbReference type="PANTHER" id="PTHR30349">
    <property type="entry name" value="PHAGE INTEGRASE-RELATED"/>
    <property type="match status" value="1"/>
</dbReference>
<evidence type="ECO:0000256" key="2">
    <source>
        <dbReference type="ARBA" id="ARBA00022908"/>
    </source>
</evidence>
<dbReference type="AlphaFoldDB" id="A0A1L3STY5"/>
<dbReference type="InterPro" id="IPR002104">
    <property type="entry name" value="Integrase_catalytic"/>
</dbReference>
<keyword evidence="2" id="KW-0229">DNA integration</keyword>
<dbReference type="PANTHER" id="PTHR30349:SF41">
    <property type="entry name" value="INTEGRASE_RECOMBINASE PROTEIN MJ0367-RELATED"/>
    <property type="match status" value="1"/>
</dbReference>